<protein>
    <submittedName>
        <fullName evidence="1">Uncharacterized protein</fullName>
    </submittedName>
</protein>
<accession>A0ABQ9G5Z9</accession>
<sequence>MANAGGKAVLVLHCKYNLGVEGMSLRGPPRWRLNCAERDENTARQFKDPALSGDAALDARGSVALIALSPRATDFGNYSPPTKANRVRFPAGFPPPPDFRTWESCRTTPLAGGFPRGSPVSPRPCIPALIHIRFASPLSALKTSMLRAAEITSLPLLVAPPTWNEERKISCRAEGEKLCVVDRPKGDDAMSPISPSAACRHWGGMKGDEEELCQLS</sequence>
<organism evidence="1 2">
    <name type="scientific">Dryococelus australis</name>
    <dbReference type="NCBI Taxonomy" id="614101"/>
    <lineage>
        <taxon>Eukaryota</taxon>
        <taxon>Metazoa</taxon>
        <taxon>Ecdysozoa</taxon>
        <taxon>Arthropoda</taxon>
        <taxon>Hexapoda</taxon>
        <taxon>Insecta</taxon>
        <taxon>Pterygota</taxon>
        <taxon>Neoptera</taxon>
        <taxon>Polyneoptera</taxon>
        <taxon>Phasmatodea</taxon>
        <taxon>Verophasmatodea</taxon>
        <taxon>Anareolatae</taxon>
        <taxon>Phasmatidae</taxon>
        <taxon>Eurycanthinae</taxon>
        <taxon>Dryococelus</taxon>
    </lineage>
</organism>
<name>A0ABQ9G5Z9_9NEOP</name>
<comment type="caution">
    <text evidence="1">The sequence shown here is derived from an EMBL/GenBank/DDBJ whole genome shotgun (WGS) entry which is preliminary data.</text>
</comment>
<evidence type="ECO:0000313" key="2">
    <source>
        <dbReference type="Proteomes" id="UP001159363"/>
    </source>
</evidence>
<dbReference type="EMBL" id="JARBHB010000015">
    <property type="protein sequence ID" value="KAJ8867633.1"/>
    <property type="molecule type" value="Genomic_DNA"/>
</dbReference>
<reference evidence="1 2" key="1">
    <citation type="submission" date="2023-02" db="EMBL/GenBank/DDBJ databases">
        <title>LHISI_Scaffold_Assembly.</title>
        <authorList>
            <person name="Stuart O.P."/>
            <person name="Cleave R."/>
            <person name="Magrath M.J.L."/>
            <person name="Mikheyev A.S."/>
        </authorList>
    </citation>
    <scope>NUCLEOTIDE SEQUENCE [LARGE SCALE GENOMIC DNA]</scope>
    <source>
        <strain evidence="1">Daus_M_001</strain>
        <tissue evidence="1">Leg muscle</tissue>
    </source>
</reference>
<evidence type="ECO:0000313" key="1">
    <source>
        <dbReference type="EMBL" id="KAJ8867633.1"/>
    </source>
</evidence>
<keyword evidence="2" id="KW-1185">Reference proteome</keyword>
<gene>
    <name evidence="1" type="ORF">PR048_031436</name>
</gene>
<proteinExistence type="predicted"/>
<dbReference type="Proteomes" id="UP001159363">
    <property type="component" value="Chromosome 14"/>
</dbReference>